<organism evidence="2 3">
    <name type="scientific">Galdieria partita</name>
    <dbReference type="NCBI Taxonomy" id="83374"/>
    <lineage>
        <taxon>Eukaryota</taxon>
        <taxon>Rhodophyta</taxon>
        <taxon>Bangiophyceae</taxon>
        <taxon>Galdieriales</taxon>
        <taxon>Galdieriaceae</taxon>
        <taxon>Galdieria</taxon>
    </lineage>
</organism>
<comment type="caution">
    <text evidence="2">The sequence shown here is derived from an EMBL/GenBank/DDBJ whole genome shotgun (WGS) entry which is preliminary data.</text>
</comment>
<protein>
    <submittedName>
        <fullName evidence="2">Uncharacterized protein</fullName>
    </submittedName>
</protein>
<dbReference type="OrthoDB" id="4137at2759"/>
<feature type="region of interest" description="Disordered" evidence="1">
    <location>
        <begin position="86"/>
        <end position="113"/>
    </location>
</feature>
<proteinExistence type="predicted"/>
<evidence type="ECO:0000313" key="2">
    <source>
        <dbReference type="EMBL" id="GJQ08347.1"/>
    </source>
</evidence>
<feature type="compositionally biased region" description="Polar residues" evidence="1">
    <location>
        <begin position="556"/>
        <end position="565"/>
    </location>
</feature>
<reference evidence="2" key="1">
    <citation type="journal article" date="2022" name="Proc. Natl. Acad. Sci. U.S.A.">
        <title>Life cycle and functional genomics of the unicellular red alga Galdieria for elucidating algal and plant evolution and industrial use.</title>
        <authorList>
            <person name="Hirooka S."/>
            <person name="Itabashi T."/>
            <person name="Ichinose T.M."/>
            <person name="Onuma R."/>
            <person name="Fujiwara T."/>
            <person name="Yamashita S."/>
            <person name="Jong L.W."/>
            <person name="Tomita R."/>
            <person name="Iwane A.H."/>
            <person name="Miyagishima S.Y."/>
        </authorList>
    </citation>
    <scope>NUCLEOTIDE SEQUENCE</scope>
    <source>
        <strain evidence="2">NBRC 102759</strain>
    </source>
</reference>
<keyword evidence="3" id="KW-1185">Reference proteome</keyword>
<feature type="compositionally biased region" description="Polar residues" evidence="1">
    <location>
        <begin position="93"/>
        <end position="105"/>
    </location>
</feature>
<sequence length="565" mass="64399">MSFVTENPYLKVLRGRIRNLRKNIDKLDRLEQLANQGTVLNPQQLESLQNKSSRQAALWELEDILIRMTSISPEQVLSSLIPIVKEEPRETHPSSPKEQQPSQKTAELDPNSDSKLLLEETAVQAEEGSEQFKEKEETLVENILKILHVSDFIINEPEAAECILKENLELPQEKFGKLSRVHLDSVNYFAKMLTSPDGDVPIERALVVSTYHAMEYLQKSKKEAIPGITYEFLYKIVSTIAAHPLLQFRGANHSSKTVNDISTERESQNMENVAEQINFFAQPVEDEVELGIDSINNLQIGDSSIAINVQNTFADSRVDNNIGSMHLDLAFNSNSSKIMIDDDNILIVQDNNSDNPLDHFIASSARDISLEESISRSVFADTDPFMNDSSSNYQNGNLYKRSIDRMISDFITSEEPVSEHTSSGLDKSSREDIVSMQLFHRNSINEVSSLDWAEEETHHTPEETYEFEFEPNSGMPKRILPIMSKGGLSRDSQNSKSHLETKDTRSDEQRIRNKEPDKSRWSKSRSKHSRQGIEEERSKTHNKQPLWTRRDRRNVNAKQTIRGQS</sequence>
<dbReference type="EMBL" id="BQMJ01000001">
    <property type="protein sequence ID" value="GJQ08347.1"/>
    <property type="molecule type" value="Genomic_DNA"/>
</dbReference>
<dbReference type="Proteomes" id="UP001061958">
    <property type="component" value="Unassembled WGS sequence"/>
</dbReference>
<dbReference type="AlphaFoldDB" id="A0A9C7UM90"/>
<accession>A0A9C7UM90</accession>
<feature type="compositionally biased region" description="Basic residues" evidence="1">
    <location>
        <begin position="521"/>
        <end position="530"/>
    </location>
</feature>
<evidence type="ECO:0000313" key="3">
    <source>
        <dbReference type="Proteomes" id="UP001061958"/>
    </source>
</evidence>
<feature type="region of interest" description="Disordered" evidence="1">
    <location>
        <begin position="450"/>
        <end position="565"/>
    </location>
</feature>
<feature type="compositionally biased region" description="Basic and acidic residues" evidence="1">
    <location>
        <begin position="497"/>
        <end position="520"/>
    </location>
</feature>
<name>A0A9C7UM90_9RHOD</name>
<evidence type="ECO:0000256" key="1">
    <source>
        <dbReference type="SAM" id="MobiDB-lite"/>
    </source>
</evidence>
<gene>
    <name evidence="2" type="ORF">GpartN1_g138.t1</name>
</gene>
<reference evidence="2" key="2">
    <citation type="submission" date="2022-01" db="EMBL/GenBank/DDBJ databases">
        <authorList>
            <person name="Hirooka S."/>
            <person name="Miyagishima S.Y."/>
        </authorList>
    </citation>
    <scope>NUCLEOTIDE SEQUENCE</scope>
    <source>
        <strain evidence="2">NBRC 102759</strain>
    </source>
</reference>